<feature type="transmembrane region" description="Helical" evidence="2">
    <location>
        <begin position="417"/>
        <end position="437"/>
    </location>
</feature>
<comment type="caution">
    <text evidence="3">The sequence shown here is derived from an EMBL/GenBank/DDBJ whole genome shotgun (WGS) entry which is preliminary data.</text>
</comment>
<sequence>MAAISLGHSGMPEEDAIMRLSDWLSCEVIGSFLRQFPQKHRVEAARCACRIGVLCLWGWTTSQKQWSLEDLLEVTASINPNGSNGVRPPSPRAEARRSAAQEVVTQPFSWRSCKRKPTPLWESWAAPRAPQAPQADGRAPSDPSMSMPAWATGQPTSCQHQPGAYYRRFSSSRQGSEEALQNQRAMRSPATSSRVPVRTAGSANLLRRRGTSQDSGPPSSAPASAKDLHMRPDGSASSLPEAQNSVQTAVPNRTASGDDFHYSAAGDSPHRPTSSGAADGGAGSWDSESVYDDEEAFAGRHSSRGLHAAAEKSPMRPSSLAMSLLRQPHVKAQRNSPISKAEPVEIADSDAGWGVDGILPSNREEVLKKLKPSERRRRRKLLAREAVTAAALIMLLISCSVGIQLVMVEYVMTGTCALPSACAGALVTVLTLLMCGVRRVLRLPSRLLCGSCKRLMACCARRRSEAPSIHASLPDAAMLEVVEFLAFDSLCTFGSASRKSQDFVNSSHCINILINEVQRHSLQEPWQEHLEQLKEVKEVGLAGAEGPASSASPSTKHSAEVKSVVQELRHFICKQLLRNAASASAKESAEQLNAISDFVRFCMLMVGWFWFSAEVMDMACLDTTGFWHILKAVTSPVLFLFILESDRSQLHWQIVAGLIAGFLLVNLLKG</sequence>
<proteinExistence type="predicted"/>
<keyword evidence="2" id="KW-0812">Transmembrane</keyword>
<feature type="compositionally biased region" description="Low complexity" evidence="1">
    <location>
        <begin position="125"/>
        <end position="140"/>
    </location>
</feature>
<feature type="transmembrane region" description="Helical" evidence="2">
    <location>
        <begin position="650"/>
        <end position="668"/>
    </location>
</feature>
<feature type="compositionally biased region" description="Polar residues" evidence="1">
    <location>
        <begin position="235"/>
        <end position="255"/>
    </location>
</feature>
<keyword evidence="2" id="KW-0472">Membrane</keyword>
<dbReference type="EMBL" id="CAUJNA010003687">
    <property type="protein sequence ID" value="CAJ1407745.1"/>
    <property type="molecule type" value="Genomic_DNA"/>
</dbReference>
<dbReference type="AlphaFoldDB" id="A0AA36JLL1"/>
<dbReference type="Proteomes" id="UP001178507">
    <property type="component" value="Unassembled WGS sequence"/>
</dbReference>
<keyword evidence="2" id="KW-1133">Transmembrane helix</keyword>
<evidence type="ECO:0000313" key="4">
    <source>
        <dbReference type="Proteomes" id="UP001178507"/>
    </source>
</evidence>
<gene>
    <name evidence="3" type="ORF">EVOR1521_LOCUS29363</name>
</gene>
<name>A0AA36JLL1_9DINO</name>
<feature type="transmembrane region" description="Helical" evidence="2">
    <location>
        <begin position="381"/>
        <end position="405"/>
    </location>
</feature>
<evidence type="ECO:0000313" key="3">
    <source>
        <dbReference type="EMBL" id="CAJ1407745.1"/>
    </source>
</evidence>
<evidence type="ECO:0000256" key="1">
    <source>
        <dbReference type="SAM" id="MobiDB-lite"/>
    </source>
</evidence>
<feature type="region of interest" description="Disordered" evidence="1">
    <location>
        <begin position="78"/>
        <end position="103"/>
    </location>
</feature>
<feature type="region of interest" description="Disordered" evidence="1">
    <location>
        <begin position="121"/>
        <end position="288"/>
    </location>
</feature>
<organism evidence="3 4">
    <name type="scientific">Effrenium voratum</name>
    <dbReference type="NCBI Taxonomy" id="2562239"/>
    <lineage>
        <taxon>Eukaryota</taxon>
        <taxon>Sar</taxon>
        <taxon>Alveolata</taxon>
        <taxon>Dinophyceae</taxon>
        <taxon>Suessiales</taxon>
        <taxon>Symbiodiniaceae</taxon>
        <taxon>Effrenium</taxon>
    </lineage>
</organism>
<evidence type="ECO:0000256" key="2">
    <source>
        <dbReference type="SAM" id="Phobius"/>
    </source>
</evidence>
<protein>
    <submittedName>
        <fullName evidence="3">Uncharacterized protein</fullName>
    </submittedName>
</protein>
<feature type="compositionally biased region" description="Polar residues" evidence="1">
    <location>
        <begin position="169"/>
        <end position="194"/>
    </location>
</feature>
<keyword evidence="4" id="KW-1185">Reference proteome</keyword>
<accession>A0AA36JLL1</accession>
<reference evidence="3" key="1">
    <citation type="submission" date="2023-08" db="EMBL/GenBank/DDBJ databases">
        <authorList>
            <person name="Chen Y."/>
            <person name="Shah S."/>
            <person name="Dougan E. K."/>
            <person name="Thang M."/>
            <person name="Chan C."/>
        </authorList>
    </citation>
    <scope>NUCLEOTIDE SEQUENCE</scope>
</reference>